<gene>
    <name evidence="3" type="ORF">RirG_242280</name>
</gene>
<dbReference type="InterPro" id="IPR013320">
    <property type="entry name" value="ConA-like_dom_sf"/>
</dbReference>
<dbReference type="InterPro" id="IPR003877">
    <property type="entry name" value="SPRY_dom"/>
</dbReference>
<comment type="caution">
    <text evidence="3">The sequence shown here is derived from an EMBL/GenBank/DDBJ whole genome shotgun (WGS) entry which is preliminary data.</text>
</comment>
<dbReference type="AlphaFoldDB" id="A0A015I8U4"/>
<dbReference type="InterPro" id="IPR043136">
    <property type="entry name" value="B30.2/SPRY_sf"/>
</dbReference>
<dbReference type="CDD" id="cd11709">
    <property type="entry name" value="SPRY"/>
    <property type="match status" value="1"/>
</dbReference>
<dbReference type="Proteomes" id="UP000022910">
    <property type="component" value="Unassembled WGS sequence"/>
</dbReference>
<dbReference type="InterPro" id="IPR000210">
    <property type="entry name" value="BTB/POZ_dom"/>
</dbReference>
<protein>
    <recommendedName>
        <fullName evidence="5">Btb/poz domain containing protein</fullName>
    </recommendedName>
</protein>
<sequence length="467" mass="53550">MTRGYSLEQDLRLLINNPKYSDIEILCEDGKKLHCCRAILAARSEVFDRLLYNGMKETYENQISFPKINSAGMEIILEYIYTGSVKGESLTKDNTVEAFYAANYFQLTDLQDFITKTFKNTNLSKNYSPELLSKVSEKMPLTEDNILLNLLVEAVAIIPLNNIEFGRLSIAGLKYLLSITHEKEIPFATREYEVFRYSAILAAKQVSNDAYESIMERLPVLDQVENTIKVENKFITYRQKVAKEMEPLVKYIDFKRIKGQILVNFIEPLEIIPAEIILGIYRNVVSLNSLNFNDIRGKPHIINEIDYVWDETACGSRLIIEDNGKVVRAPNNLNSYQSVRAKMLLENKGIFKWDVVIEKGYNYAWVGVCASENFNSEVYAGSQPTGWVLGSGGYCRNFGKTVYYCPPFGDSTKVTVHLDMNKRTCAFTVNGTKYREVSEWNNLPSKLYPVVSIYHLDRFRIQSHKEN</sequence>
<dbReference type="EMBL" id="JEMT01028826">
    <property type="protein sequence ID" value="EXX53607.1"/>
    <property type="molecule type" value="Genomic_DNA"/>
</dbReference>
<evidence type="ECO:0000313" key="4">
    <source>
        <dbReference type="Proteomes" id="UP000022910"/>
    </source>
</evidence>
<organism evidence="3 4">
    <name type="scientific">Rhizophagus irregularis (strain DAOM 197198w)</name>
    <name type="common">Glomus intraradices</name>
    <dbReference type="NCBI Taxonomy" id="1432141"/>
    <lineage>
        <taxon>Eukaryota</taxon>
        <taxon>Fungi</taxon>
        <taxon>Fungi incertae sedis</taxon>
        <taxon>Mucoromycota</taxon>
        <taxon>Glomeromycotina</taxon>
        <taxon>Glomeromycetes</taxon>
        <taxon>Glomerales</taxon>
        <taxon>Glomeraceae</taxon>
        <taxon>Rhizophagus</taxon>
    </lineage>
</organism>
<dbReference type="PANTHER" id="PTHR24410">
    <property type="entry name" value="HL07962P-RELATED"/>
    <property type="match status" value="1"/>
</dbReference>
<dbReference type="InterPro" id="IPR011333">
    <property type="entry name" value="SKP1/BTB/POZ_sf"/>
</dbReference>
<feature type="domain" description="BTB" evidence="1">
    <location>
        <begin position="21"/>
        <end position="89"/>
    </location>
</feature>
<dbReference type="Gene3D" id="2.60.120.920">
    <property type="match status" value="1"/>
</dbReference>
<dbReference type="Gene3D" id="3.30.710.10">
    <property type="entry name" value="Potassium Channel Kv1.1, Chain A"/>
    <property type="match status" value="1"/>
</dbReference>
<dbReference type="SUPFAM" id="SSF49899">
    <property type="entry name" value="Concanavalin A-like lectins/glucanases"/>
    <property type="match status" value="1"/>
</dbReference>
<accession>A0A015I8U4</accession>
<dbReference type="PANTHER" id="PTHR24410:SF23">
    <property type="entry name" value="BTB DOMAIN-CONTAINING PROTEIN-RELATED"/>
    <property type="match status" value="1"/>
</dbReference>
<dbReference type="SMART" id="SM00225">
    <property type="entry name" value="BTB"/>
    <property type="match status" value="1"/>
</dbReference>
<dbReference type="PROSITE" id="PS50188">
    <property type="entry name" value="B302_SPRY"/>
    <property type="match status" value="1"/>
</dbReference>
<evidence type="ECO:0000313" key="3">
    <source>
        <dbReference type="EMBL" id="EXX53607.1"/>
    </source>
</evidence>
<dbReference type="InterPro" id="IPR051481">
    <property type="entry name" value="BTB-POZ/Galectin-3-binding"/>
</dbReference>
<dbReference type="Pfam" id="PF00622">
    <property type="entry name" value="SPRY"/>
    <property type="match status" value="1"/>
</dbReference>
<dbReference type="InterPro" id="IPR001870">
    <property type="entry name" value="B30.2/SPRY"/>
</dbReference>
<dbReference type="HOGENOM" id="CLU_027011_1_0_1"/>
<name>A0A015I8U4_RHIIW</name>
<proteinExistence type="predicted"/>
<dbReference type="OrthoDB" id="6359816at2759"/>
<evidence type="ECO:0008006" key="5">
    <source>
        <dbReference type="Google" id="ProtNLM"/>
    </source>
</evidence>
<feature type="domain" description="B30.2/SPRY" evidence="2">
    <location>
        <begin position="287"/>
        <end position="467"/>
    </location>
</feature>
<keyword evidence="4" id="KW-1185">Reference proteome</keyword>
<dbReference type="PROSITE" id="PS50097">
    <property type="entry name" value="BTB"/>
    <property type="match status" value="1"/>
</dbReference>
<evidence type="ECO:0000259" key="2">
    <source>
        <dbReference type="PROSITE" id="PS50188"/>
    </source>
</evidence>
<reference evidence="3 4" key="1">
    <citation type="submission" date="2014-02" db="EMBL/GenBank/DDBJ databases">
        <title>Single nucleus genome sequencing reveals high similarity among nuclei of an endomycorrhizal fungus.</title>
        <authorList>
            <person name="Lin K."/>
            <person name="Geurts R."/>
            <person name="Zhang Z."/>
            <person name="Limpens E."/>
            <person name="Saunders D.G."/>
            <person name="Mu D."/>
            <person name="Pang E."/>
            <person name="Cao H."/>
            <person name="Cha H."/>
            <person name="Lin T."/>
            <person name="Zhou Q."/>
            <person name="Shang Y."/>
            <person name="Li Y."/>
            <person name="Ivanov S."/>
            <person name="Sharma T."/>
            <person name="Velzen R.V."/>
            <person name="Ruijter N.D."/>
            <person name="Aanen D.K."/>
            <person name="Win J."/>
            <person name="Kamoun S."/>
            <person name="Bisseling T."/>
            <person name="Huang S."/>
        </authorList>
    </citation>
    <scope>NUCLEOTIDE SEQUENCE [LARGE SCALE GENOMIC DNA]</scope>
    <source>
        <strain evidence="4">DAOM197198w</strain>
    </source>
</reference>
<dbReference type="SUPFAM" id="SSF54695">
    <property type="entry name" value="POZ domain"/>
    <property type="match status" value="1"/>
</dbReference>
<evidence type="ECO:0000259" key="1">
    <source>
        <dbReference type="PROSITE" id="PS50097"/>
    </source>
</evidence>
<dbReference type="Pfam" id="PF00651">
    <property type="entry name" value="BTB"/>
    <property type="match status" value="1"/>
</dbReference>